<sequence>MNHVTTPPSGGRSHCVSLGFRRFLREEFKGERHGRNALVVVEGGGVQSITSSPPRGLQASGLQLIWDQLPSADHWHLGDVGKAGNCWVKDLEDEGVTSTSSRPEEQSQTITD</sequence>
<feature type="region of interest" description="Disordered" evidence="1">
    <location>
        <begin position="93"/>
        <end position="112"/>
    </location>
</feature>
<organism evidence="2 3">
    <name type="scientific">Pleuronectes platessa</name>
    <name type="common">European plaice</name>
    <dbReference type="NCBI Taxonomy" id="8262"/>
    <lineage>
        <taxon>Eukaryota</taxon>
        <taxon>Metazoa</taxon>
        <taxon>Chordata</taxon>
        <taxon>Craniata</taxon>
        <taxon>Vertebrata</taxon>
        <taxon>Euteleostomi</taxon>
        <taxon>Actinopterygii</taxon>
        <taxon>Neopterygii</taxon>
        <taxon>Teleostei</taxon>
        <taxon>Neoteleostei</taxon>
        <taxon>Acanthomorphata</taxon>
        <taxon>Carangaria</taxon>
        <taxon>Pleuronectiformes</taxon>
        <taxon>Pleuronectoidei</taxon>
        <taxon>Pleuronectidae</taxon>
        <taxon>Pleuronectes</taxon>
    </lineage>
</organism>
<dbReference type="EMBL" id="CADEAL010004193">
    <property type="protein sequence ID" value="CAB1453936.1"/>
    <property type="molecule type" value="Genomic_DNA"/>
</dbReference>
<evidence type="ECO:0000313" key="2">
    <source>
        <dbReference type="EMBL" id="CAB1453936.1"/>
    </source>
</evidence>
<accession>A0A9N7VKH0</accession>
<evidence type="ECO:0000313" key="3">
    <source>
        <dbReference type="Proteomes" id="UP001153269"/>
    </source>
</evidence>
<protein>
    <submittedName>
        <fullName evidence="2">Uncharacterized protein</fullName>
    </submittedName>
</protein>
<dbReference type="Proteomes" id="UP001153269">
    <property type="component" value="Unassembled WGS sequence"/>
</dbReference>
<proteinExistence type="predicted"/>
<feature type="compositionally biased region" description="Polar residues" evidence="1">
    <location>
        <begin position="96"/>
        <end position="112"/>
    </location>
</feature>
<reference evidence="2" key="1">
    <citation type="submission" date="2020-03" db="EMBL/GenBank/DDBJ databases">
        <authorList>
            <person name="Weist P."/>
        </authorList>
    </citation>
    <scope>NUCLEOTIDE SEQUENCE</scope>
</reference>
<keyword evidence="3" id="KW-1185">Reference proteome</keyword>
<comment type="caution">
    <text evidence="2">The sequence shown here is derived from an EMBL/GenBank/DDBJ whole genome shotgun (WGS) entry which is preliminary data.</text>
</comment>
<gene>
    <name evidence="2" type="ORF">PLEPLA_LOCUS41696</name>
</gene>
<name>A0A9N7VKH0_PLEPL</name>
<dbReference type="AlphaFoldDB" id="A0A9N7VKH0"/>
<evidence type="ECO:0000256" key="1">
    <source>
        <dbReference type="SAM" id="MobiDB-lite"/>
    </source>
</evidence>